<dbReference type="EMBL" id="LAZR01000163">
    <property type="protein sequence ID" value="KKN85085.1"/>
    <property type="molecule type" value="Genomic_DNA"/>
</dbReference>
<comment type="caution">
    <text evidence="3">The sequence shown here is derived from an EMBL/GenBank/DDBJ whole genome shotgun (WGS) entry which is preliminary data.</text>
</comment>
<protein>
    <recommendedName>
        <fullName evidence="2">KfrA N-terminal DNA-binding domain-containing protein</fullName>
    </recommendedName>
</protein>
<dbReference type="AlphaFoldDB" id="A0A0F9TVN1"/>
<name>A0A0F9TVN1_9ZZZZ</name>
<dbReference type="Pfam" id="PF11740">
    <property type="entry name" value="KfrA_N"/>
    <property type="match status" value="1"/>
</dbReference>
<sequence>MASAISNEKRNQIITAAEGLFQSTGVAPSNEMVREKLGGGSMSYIQPVMREWRESLESKKVQAITMPESVSQAMSLSLVGMWEAAIAEASKELTHYKTNSTQEIARLTEERDSALSEIEKMEADKELSDVERLGAIKQLESAKAQLATLDKQLDKAAHEADKCNLLLGASKEKISALELELKEQKSLYASLQKELIKIASNAGAKK</sequence>
<reference evidence="3" key="1">
    <citation type="journal article" date="2015" name="Nature">
        <title>Complex archaea that bridge the gap between prokaryotes and eukaryotes.</title>
        <authorList>
            <person name="Spang A."/>
            <person name="Saw J.H."/>
            <person name="Jorgensen S.L."/>
            <person name="Zaremba-Niedzwiedzka K."/>
            <person name="Martijn J."/>
            <person name="Lind A.E."/>
            <person name="van Eijk R."/>
            <person name="Schleper C."/>
            <person name="Guy L."/>
            <person name="Ettema T.J."/>
        </authorList>
    </citation>
    <scope>NUCLEOTIDE SEQUENCE</scope>
</reference>
<evidence type="ECO:0000259" key="2">
    <source>
        <dbReference type="Pfam" id="PF11740"/>
    </source>
</evidence>
<evidence type="ECO:0000313" key="3">
    <source>
        <dbReference type="EMBL" id="KKN85085.1"/>
    </source>
</evidence>
<gene>
    <name evidence="3" type="ORF">LCGC14_0282540</name>
</gene>
<accession>A0A0F9TVN1</accession>
<feature type="coiled-coil region" evidence="1">
    <location>
        <begin position="97"/>
        <end position="194"/>
    </location>
</feature>
<proteinExistence type="predicted"/>
<dbReference type="InterPro" id="IPR021104">
    <property type="entry name" value="KfrA_DNA-bd_N"/>
</dbReference>
<keyword evidence="1" id="KW-0175">Coiled coil</keyword>
<organism evidence="3">
    <name type="scientific">marine sediment metagenome</name>
    <dbReference type="NCBI Taxonomy" id="412755"/>
    <lineage>
        <taxon>unclassified sequences</taxon>
        <taxon>metagenomes</taxon>
        <taxon>ecological metagenomes</taxon>
    </lineage>
</organism>
<evidence type="ECO:0000256" key="1">
    <source>
        <dbReference type="SAM" id="Coils"/>
    </source>
</evidence>
<feature type="domain" description="KfrA N-terminal DNA-binding" evidence="2">
    <location>
        <begin position="10"/>
        <end position="123"/>
    </location>
</feature>